<evidence type="ECO:0000256" key="1">
    <source>
        <dbReference type="SAM" id="Phobius"/>
    </source>
</evidence>
<dbReference type="Proteomes" id="UP000484842">
    <property type="component" value="Unassembled WGS sequence"/>
</dbReference>
<feature type="transmembrane region" description="Helical" evidence="1">
    <location>
        <begin position="42"/>
        <end position="62"/>
    </location>
</feature>
<comment type="caution">
    <text evidence="2">The sequence shown here is derived from an EMBL/GenBank/DDBJ whole genome shotgun (WGS) entry which is preliminary data.</text>
</comment>
<keyword evidence="1" id="KW-1133">Transmembrane helix</keyword>
<dbReference type="AlphaFoldDB" id="A0A7X1TSM2"/>
<keyword evidence="3" id="KW-1185">Reference proteome</keyword>
<reference evidence="2 3" key="1">
    <citation type="submission" date="2019-10" db="EMBL/GenBank/DDBJ databases">
        <title>Deinococcus sp. isolated from soil.</title>
        <authorList>
            <person name="Li Y."/>
            <person name="Wang J."/>
        </authorList>
    </citation>
    <scope>NUCLEOTIDE SEQUENCE [LARGE SCALE GENOMIC DNA]</scope>
    <source>
        <strain evidence="2 3">SDU3-2</strain>
    </source>
</reference>
<feature type="transmembrane region" description="Helical" evidence="1">
    <location>
        <begin position="69"/>
        <end position="94"/>
    </location>
</feature>
<evidence type="ECO:0000313" key="3">
    <source>
        <dbReference type="Proteomes" id="UP000484842"/>
    </source>
</evidence>
<name>A0A7X1TSM2_9DEIO</name>
<proteinExistence type="predicted"/>
<gene>
    <name evidence="2" type="ORF">F8S09_14965</name>
</gene>
<organism evidence="2 3">
    <name type="scientific">Deinococcus terrestris</name>
    <dbReference type="NCBI Taxonomy" id="2651870"/>
    <lineage>
        <taxon>Bacteria</taxon>
        <taxon>Thermotogati</taxon>
        <taxon>Deinococcota</taxon>
        <taxon>Deinococci</taxon>
        <taxon>Deinococcales</taxon>
        <taxon>Deinococcaceae</taxon>
        <taxon>Deinococcus</taxon>
    </lineage>
</organism>
<dbReference type="EMBL" id="WBSL01000012">
    <property type="protein sequence ID" value="MPY67960.1"/>
    <property type="molecule type" value="Genomic_DNA"/>
</dbReference>
<keyword evidence="1" id="KW-0472">Membrane</keyword>
<dbReference type="RefSeq" id="WP_152872272.1">
    <property type="nucleotide sequence ID" value="NZ_WBSL01000012.1"/>
</dbReference>
<protein>
    <submittedName>
        <fullName evidence="2">Uncharacterized protein</fullName>
    </submittedName>
</protein>
<evidence type="ECO:0000313" key="2">
    <source>
        <dbReference type="EMBL" id="MPY67960.1"/>
    </source>
</evidence>
<keyword evidence="1" id="KW-0812">Transmembrane</keyword>
<accession>A0A7X1TSM2</accession>
<sequence>MKGSILACAVLTWPYVLAVSVQVPDTYRSRLTLDRPYLLMNQTVPLAAFCAVLALGFGVAAVRRRRRGLWGWSAGFGALALLLAAVSVLLALTIP</sequence>